<dbReference type="EMBL" id="KB454562">
    <property type="protein sequence ID" value="EME26245.1"/>
    <property type="molecule type" value="Genomic_DNA"/>
</dbReference>
<gene>
    <name evidence="1" type="ORF">Gasu_61110</name>
</gene>
<keyword evidence="2" id="KW-1185">Reference proteome</keyword>
<evidence type="ECO:0000313" key="1">
    <source>
        <dbReference type="EMBL" id="EME26245.1"/>
    </source>
</evidence>
<dbReference type="GeneID" id="17085234"/>
<dbReference type="AlphaFoldDB" id="M2WR12"/>
<protein>
    <submittedName>
        <fullName evidence="1">Uncharacterized protein</fullName>
    </submittedName>
</protein>
<reference evidence="2" key="1">
    <citation type="journal article" date="2013" name="Science">
        <title>Gene transfer from bacteria and archaea facilitated evolution of an extremophilic eukaryote.</title>
        <authorList>
            <person name="Schonknecht G."/>
            <person name="Chen W.H."/>
            <person name="Ternes C.M."/>
            <person name="Barbier G.G."/>
            <person name="Shrestha R.P."/>
            <person name="Stanke M."/>
            <person name="Brautigam A."/>
            <person name="Baker B.J."/>
            <person name="Banfield J.F."/>
            <person name="Garavito R.M."/>
            <person name="Carr K."/>
            <person name="Wilkerson C."/>
            <person name="Rensing S.A."/>
            <person name="Gagneul D."/>
            <person name="Dickenson N.E."/>
            <person name="Oesterhelt C."/>
            <person name="Lercher M.J."/>
            <person name="Weber A.P."/>
        </authorList>
    </citation>
    <scope>NUCLEOTIDE SEQUENCE [LARGE SCALE GENOMIC DNA]</scope>
    <source>
        <strain evidence="2">074W</strain>
    </source>
</reference>
<proteinExistence type="predicted"/>
<dbReference type="RefSeq" id="XP_005702765.1">
    <property type="nucleotide sequence ID" value="XM_005702708.1"/>
</dbReference>
<accession>M2WR12</accession>
<dbReference type="Gramene" id="EME26245">
    <property type="protein sequence ID" value="EME26245"/>
    <property type="gene ID" value="Gasu_61110"/>
</dbReference>
<name>M2WR12_GALSU</name>
<sequence length="68" mass="7260">MGPRNFDLKIAIMGVGWERMCKLEMGESGEIAMGKMGGGKGAKLGQPQGDRDLKIAIMDAGKNGHLKQ</sequence>
<dbReference type="Proteomes" id="UP000030680">
    <property type="component" value="Unassembled WGS sequence"/>
</dbReference>
<organism evidence="1 2">
    <name type="scientific">Galdieria sulphuraria</name>
    <name type="common">Red alga</name>
    <dbReference type="NCBI Taxonomy" id="130081"/>
    <lineage>
        <taxon>Eukaryota</taxon>
        <taxon>Rhodophyta</taxon>
        <taxon>Bangiophyceae</taxon>
        <taxon>Galdieriales</taxon>
        <taxon>Galdieriaceae</taxon>
        <taxon>Galdieria</taxon>
    </lineage>
</organism>
<dbReference type="KEGG" id="gsl:Gasu_61110"/>
<evidence type="ECO:0000313" key="2">
    <source>
        <dbReference type="Proteomes" id="UP000030680"/>
    </source>
</evidence>